<feature type="domain" description="R13L1/DRL21-like LRR repeat region" evidence="1">
    <location>
        <begin position="27"/>
        <end position="77"/>
    </location>
</feature>
<dbReference type="AlphaFoldDB" id="A0A6A6NB07"/>
<sequence length="212" mass="24003">MPPHMGNLKKLRTLTNFSLGKESGSGIEELGKLQHIRGDLSIENLQNANPKHVGEANLRAKEHLKTLEFQWSGKSKDSERLSNCYNCSTLPPLGQLTSLKELSIIGFTKLMFVGSEFYGSCGPAMKPFRSLEILRFERMKQWEEWKDGDGAFPQLEELYVKECPKLTKAFPSHLPCLKKLQVVGCKKQLVVSLRVPHAIPEVMLMDNSMKWS</sequence>
<dbReference type="SUPFAM" id="SSF52058">
    <property type="entry name" value="L domain-like"/>
    <property type="match status" value="1"/>
</dbReference>
<dbReference type="InterPro" id="IPR056789">
    <property type="entry name" value="LRR_R13L1-DRL21"/>
</dbReference>
<dbReference type="Pfam" id="PF25019">
    <property type="entry name" value="LRR_R13L1-DRL21"/>
    <property type="match status" value="1"/>
</dbReference>
<keyword evidence="3" id="KW-1185">Reference proteome</keyword>
<protein>
    <recommendedName>
        <fullName evidence="1">R13L1/DRL21-like LRR repeat region domain-containing protein</fullName>
    </recommendedName>
</protein>
<evidence type="ECO:0000313" key="2">
    <source>
        <dbReference type="EMBL" id="KAF2322474.1"/>
    </source>
</evidence>
<dbReference type="PANTHER" id="PTHR47186">
    <property type="entry name" value="LEUCINE-RICH REPEAT-CONTAINING PROTEIN 57"/>
    <property type="match status" value="1"/>
</dbReference>
<organism evidence="2 3">
    <name type="scientific">Hevea brasiliensis</name>
    <name type="common">Para rubber tree</name>
    <name type="synonym">Siphonia brasiliensis</name>
    <dbReference type="NCBI Taxonomy" id="3981"/>
    <lineage>
        <taxon>Eukaryota</taxon>
        <taxon>Viridiplantae</taxon>
        <taxon>Streptophyta</taxon>
        <taxon>Embryophyta</taxon>
        <taxon>Tracheophyta</taxon>
        <taxon>Spermatophyta</taxon>
        <taxon>Magnoliopsida</taxon>
        <taxon>eudicotyledons</taxon>
        <taxon>Gunneridae</taxon>
        <taxon>Pentapetalae</taxon>
        <taxon>rosids</taxon>
        <taxon>fabids</taxon>
        <taxon>Malpighiales</taxon>
        <taxon>Euphorbiaceae</taxon>
        <taxon>Crotonoideae</taxon>
        <taxon>Micrandreae</taxon>
        <taxon>Hevea</taxon>
    </lineage>
</organism>
<accession>A0A6A6NB07</accession>
<dbReference type="InterPro" id="IPR032675">
    <property type="entry name" value="LRR_dom_sf"/>
</dbReference>
<dbReference type="Proteomes" id="UP000467840">
    <property type="component" value="Chromosome 11"/>
</dbReference>
<dbReference type="PANTHER" id="PTHR47186:SF26">
    <property type="entry name" value="LEUCINE-RICH REPEAT DOMAIN, L DOMAIN-CONTAINING PROTEIN-RELATED"/>
    <property type="match status" value="1"/>
</dbReference>
<proteinExistence type="predicted"/>
<dbReference type="EMBL" id="JAAGAX010000002">
    <property type="protein sequence ID" value="KAF2322474.1"/>
    <property type="molecule type" value="Genomic_DNA"/>
</dbReference>
<dbReference type="Gene3D" id="3.80.10.10">
    <property type="entry name" value="Ribonuclease Inhibitor"/>
    <property type="match status" value="1"/>
</dbReference>
<name>A0A6A6NB07_HEVBR</name>
<evidence type="ECO:0000313" key="3">
    <source>
        <dbReference type="Proteomes" id="UP000467840"/>
    </source>
</evidence>
<comment type="caution">
    <text evidence="2">The sequence shown here is derived from an EMBL/GenBank/DDBJ whole genome shotgun (WGS) entry which is preliminary data.</text>
</comment>
<reference evidence="2 3" key="1">
    <citation type="journal article" date="2020" name="Mol. Plant">
        <title>The Chromosome-Based Rubber Tree Genome Provides New Insights into Spurge Genome Evolution and Rubber Biosynthesis.</title>
        <authorList>
            <person name="Liu J."/>
            <person name="Shi C."/>
            <person name="Shi C.C."/>
            <person name="Li W."/>
            <person name="Zhang Q.J."/>
            <person name="Zhang Y."/>
            <person name="Li K."/>
            <person name="Lu H.F."/>
            <person name="Shi C."/>
            <person name="Zhu S.T."/>
            <person name="Xiao Z.Y."/>
            <person name="Nan H."/>
            <person name="Yue Y."/>
            <person name="Zhu X.G."/>
            <person name="Wu Y."/>
            <person name="Hong X.N."/>
            <person name="Fan G.Y."/>
            <person name="Tong Y."/>
            <person name="Zhang D."/>
            <person name="Mao C.L."/>
            <person name="Liu Y.L."/>
            <person name="Hao S.J."/>
            <person name="Liu W.Q."/>
            <person name="Lv M.Q."/>
            <person name="Zhang H.B."/>
            <person name="Liu Y."/>
            <person name="Hu-Tang G.R."/>
            <person name="Wang J.P."/>
            <person name="Wang J.H."/>
            <person name="Sun Y.H."/>
            <person name="Ni S.B."/>
            <person name="Chen W.B."/>
            <person name="Zhang X.C."/>
            <person name="Jiao Y.N."/>
            <person name="Eichler E.E."/>
            <person name="Li G.H."/>
            <person name="Liu X."/>
            <person name="Gao L.Z."/>
        </authorList>
    </citation>
    <scope>NUCLEOTIDE SEQUENCE [LARGE SCALE GENOMIC DNA]</scope>
    <source>
        <strain evidence="3">cv. GT1</strain>
        <tissue evidence="2">Leaf</tissue>
    </source>
</reference>
<gene>
    <name evidence="2" type="ORF">GH714_017209</name>
</gene>
<evidence type="ECO:0000259" key="1">
    <source>
        <dbReference type="Pfam" id="PF25019"/>
    </source>
</evidence>